<feature type="transmembrane region" description="Helical" evidence="13">
    <location>
        <begin position="84"/>
        <end position="108"/>
    </location>
</feature>
<keyword evidence="4" id="KW-1003">Cell membrane</keyword>
<keyword evidence="9 13" id="KW-1133">Transmembrane helix</keyword>
<proteinExistence type="inferred from homology"/>
<dbReference type="InterPro" id="IPR011577">
    <property type="entry name" value="Cyt_b561_bac/Ni-Hgenase"/>
</dbReference>
<keyword evidence="16" id="KW-1185">Reference proteome</keyword>
<dbReference type="Proteomes" id="UP000680714">
    <property type="component" value="Unassembled WGS sequence"/>
</dbReference>
<keyword evidence="11 13" id="KW-0472">Membrane</keyword>
<keyword evidence="6 13" id="KW-0812">Transmembrane</keyword>
<evidence type="ECO:0000313" key="16">
    <source>
        <dbReference type="Proteomes" id="UP000680714"/>
    </source>
</evidence>
<dbReference type="PANTHER" id="PTHR30529">
    <property type="entry name" value="CYTOCHROME B561"/>
    <property type="match status" value="1"/>
</dbReference>
<keyword evidence="10" id="KW-0408">Iron</keyword>
<organism evidence="15 16">
    <name type="scientific">Magnetospirillum sulfuroxidans</name>
    <dbReference type="NCBI Taxonomy" id="611300"/>
    <lineage>
        <taxon>Bacteria</taxon>
        <taxon>Pseudomonadati</taxon>
        <taxon>Pseudomonadota</taxon>
        <taxon>Alphaproteobacteria</taxon>
        <taxon>Rhodospirillales</taxon>
        <taxon>Rhodospirillaceae</taxon>
        <taxon>Magnetospirillum</taxon>
    </lineage>
</organism>
<evidence type="ECO:0000259" key="14">
    <source>
        <dbReference type="Pfam" id="PF01292"/>
    </source>
</evidence>
<evidence type="ECO:0000256" key="10">
    <source>
        <dbReference type="ARBA" id="ARBA00023004"/>
    </source>
</evidence>
<keyword evidence="7" id="KW-0479">Metal-binding</keyword>
<evidence type="ECO:0000256" key="4">
    <source>
        <dbReference type="ARBA" id="ARBA00022475"/>
    </source>
</evidence>
<gene>
    <name evidence="15" type="ORF">KEC16_06845</name>
</gene>
<comment type="caution">
    <text evidence="15">The sequence shown here is derived from an EMBL/GenBank/DDBJ whole genome shotgun (WGS) entry which is preliminary data.</text>
</comment>
<feature type="transmembrane region" description="Helical" evidence="13">
    <location>
        <begin position="143"/>
        <end position="164"/>
    </location>
</feature>
<dbReference type="InterPro" id="IPR052168">
    <property type="entry name" value="Cytochrome_b561_oxidase"/>
</dbReference>
<reference evidence="15 16" key="1">
    <citation type="submission" date="2021-04" db="EMBL/GenBank/DDBJ databases">
        <title>Magnetospirillum sulfuroxidans sp. nov., a facultative chemolithoautotrophic sulfur-oxidizing alphaproteobacterium isolated from freshwater sediment and proposals for Paramagetospirillum gen. nov., and Magnetospirillaceae fam. nov.</title>
        <authorList>
            <person name="Koziaeva V."/>
            <person name="Geelhoed J.S."/>
            <person name="Sorokin D.Y."/>
            <person name="Grouzdev D.S."/>
        </authorList>
    </citation>
    <scope>NUCLEOTIDE SEQUENCE [LARGE SCALE GENOMIC DNA]</scope>
    <source>
        <strain evidence="15 16">J10</strain>
    </source>
</reference>
<evidence type="ECO:0000256" key="6">
    <source>
        <dbReference type="ARBA" id="ARBA00022692"/>
    </source>
</evidence>
<evidence type="ECO:0000256" key="7">
    <source>
        <dbReference type="ARBA" id="ARBA00022723"/>
    </source>
</evidence>
<keyword evidence="3" id="KW-0813">Transport</keyword>
<keyword evidence="5" id="KW-0349">Heme</keyword>
<feature type="domain" description="Cytochrome b561 bacterial/Ni-hydrogenase" evidence="14">
    <location>
        <begin position="6"/>
        <end position="177"/>
    </location>
</feature>
<name>A0ABS5IAH4_9PROT</name>
<evidence type="ECO:0000313" key="15">
    <source>
        <dbReference type="EMBL" id="MBR9971426.1"/>
    </source>
</evidence>
<comment type="similarity">
    <text evidence="12">Belongs to the cytochrome b561 family.</text>
</comment>
<dbReference type="Gene3D" id="1.20.950.20">
    <property type="entry name" value="Transmembrane di-heme cytochromes, Chain C"/>
    <property type="match status" value="1"/>
</dbReference>
<evidence type="ECO:0000256" key="5">
    <source>
        <dbReference type="ARBA" id="ARBA00022617"/>
    </source>
</evidence>
<feature type="transmembrane region" description="Helical" evidence="13">
    <location>
        <begin position="44"/>
        <end position="63"/>
    </location>
</feature>
<protein>
    <submittedName>
        <fullName evidence="15">Cytochrome b</fullName>
    </submittedName>
</protein>
<evidence type="ECO:0000256" key="2">
    <source>
        <dbReference type="ARBA" id="ARBA00004651"/>
    </source>
</evidence>
<comment type="subcellular location">
    <subcellularLocation>
        <location evidence="2">Cell membrane</location>
        <topology evidence="2">Multi-pass membrane protein</topology>
    </subcellularLocation>
</comment>
<evidence type="ECO:0000256" key="13">
    <source>
        <dbReference type="SAM" id="Phobius"/>
    </source>
</evidence>
<dbReference type="SUPFAM" id="SSF81342">
    <property type="entry name" value="Transmembrane di-heme cytochromes"/>
    <property type="match status" value="1"/>
</dbReference>
<accession>A0ABS5IAH4</accession>
<dbReference type="PANTHER" id="PTHR30529:SF1">
    <property type="entry name" value="CYTOCHROME B561 HOMOLOG 2"/>
    <property type="match status" value="1"/>
</dbReference>
<evidence type="ECO:0000256" key="11">
    <source>
        <dbReference type="ARBA" id="ARBA00023136"/>
    </source>
</evidence>
<feature type="transmembrane region" description="Helical" evidence="13">
    <location>
        <begin position="12"/>
        <end position="32"/>
    </location>
</feature>
<dbReference type="EMBL" id="JAGTUF010000004">
    <property type="protein sequence ID" value="MBR9971426.1"/>
    <property type="molecule type" value="Genomic_DNA"/>
</dbReference>
<keyword evidence="8" id="KW-0249">Electron transport</keyword>
<dbReference type="Pfam" id="PF01292">
    <property type="entry name" value="Ni_hydr_CYTB"/>
    <property type="match status" value="1"/>
</dbReference>
<evidence type="ECO:0000256" key="9">
    <source>
        <dbReference type="ARBA" id="ARBA00022989"/>
    </source>
</evidence>
<dbReference type="InterPro" id="IPR016174">
    <property type="entry name" value="Di-haem_cyt_TM"/>
</dbReference>
<evidence type="ECO:0000256" key="12">
    <source>
        <dbReference type="ARBA" id="ARBA00037975"/>
    </source>
</evidence>
<comment type="cofactor">
    <cofactor evidence="1">
        <name>heme b</name>
        <dbReference type="ChEBI" id="CHEBI:60344"/>
    </cofactor>
</comment>
<evidence type="ECO:0000256" key="1">
    <source>
        <dbReference type="ARBA" id="ARBA00001970"/>
    </source>
</evidence>
<evidence type="ECO:0000256" key="8">
    <source>
        <dbReference type="ARBA" id="ARBA00022982"/>
    </source>
</evidence>
<dbReference type="RefSeq" id="WP_211547167.1">
    <property type="nucleotide sequence ID" value="NZ_JAGTUF010000004.1"/>
</dbReference>
<sequence length="179" mass="19262">MNSAARYDAVAMALHWLMALMIIGLWSLGLVLEDLPKGDFRSQMFGLHISMGTIILVLTFARLGWRLARPTPELPAAMVGLERLAAGAAHIGLYALMVGLPLAGILLVETGGRPLSVFGLQVLPALMEKSEVLHDAFEGIHSAFAWILAVLVAGHALAALRHHFLLKDDVLSRMLPGGK</sequence>
<evidence type="ECO:0000256" key="3">
    <source>
        <dbReference type="ARBA" id="ARBA00022448"/>
    </source>
</evidence>